<dbReference type="InParanoid" id="G3HZU0"/>
<dbReference type="EMBL" id="JH000987">
    <property type="protein sequence ID" value="EGW03615.1"/>
    <property type="molecule type" value="Genomic_DNA"/>
</dbReference>
<keyword evidence="2" id="KW-0732">Signal</keyword>
<evidence type="ECO:0000313" key="3">
    <source>
        <dbReference type="EMBL" id="EGW03615.1"/>
    </source>
</evidence>
<evidence type="ECO:0000256" key="2">
    <source>
        <dbReference type="SAM" id="SignalP"/>
    </source>
</evidence>
<reference evidence="4" key="1">
    <citation type="journal article" date="2011" name="Nat. Biotechnol.">
        <title>The genomic sequence of the Chinese hamster ovary (CHO)-K1 cell line.</title>
        <authorList>
            <person name="Xu X."/>
            <person name="Nagarajan H."/>
            <person name="Lewis N.E."/>
            <person name="Pan S."/>
            <person name="Cai Z."/>
            <person name="Liu X."/>
            <person name="Chen W."/>
            <person name="Xie M."/>
            <person name="Wang W."/>
            <person name="Hammond S."/>
            <person name="Andersen M.R."/>
            <person name="Neff N."/>
            <person name="Passarelli B."/>
            <person name="Koh W."/>
            <person name="Fan H.C."/>
            <person name="Wang J."/>
            <person name="Gui Y."/>
            <person name="Lee K.H."/>
            <person name="Betenbaugh M.J."/>
            <person name="Quake S.R."/>
            <person name="Famili I."/>
            <person name="Palsson B.O."/>
            <person name="Wang J."/>
        </authorList>
    </citation>
    <scope>NUCLEOTIDE SEQUENCE [LARGE SCALE GENOMIC DNA]</scope>
    <source>
        <strain evidence="4">CHO K1 cell line</strain>
    </source>
</reference>
<accession>G3HZU0</accession>
<dbReference type="AlphaFoldDB" id="G3HZU0"/>
<protein>
    <submittedName>
        <fullName evidence="3">Uncharacterized protein</fullName>
    </submittedName>
</protein>
<sequence length="100" mass="11186">MARVQVLCLSVCLSVLHLLAPQAPGGSVVFNTKQRWSEEAVLCPWHQRRQRGQELPASPHMPGSPRAFRRGQTRGLWKLQGHSMQTHLHSARCEEHTGSG</sequence>
<evidence type="ECO:0000313" key="4">
    <source>
        <dbReference type="Proteomes" id="UP000001075"/>
    </source>
</evidence>
<feature type="chain" id="PRO_5003444639" evidence="2">
    <location>
        <begin position="26"/>
        <end position="100"/>
    </location>
</feature>
<dbReference type="Proteomes" id="UP000001075">
    <property type="component" value="Unassembled WGS sequence"/>
</dbReference>
<name>G3HZU0_CRIGR</name>
<proteinExistence type="predicted"/>
<organism evidence="3 4">
    <name type="scientific">Cricetulus griseus</name>
    <name type="common">Chinese hamster</name>
    <name type="synonym">Cricetulus barabensis griseus</name>
    <dbReference type="NCBI Taxonomy" id="10029"/>
    <lineage>
        <taxon>Eukaryota</taxon>
        <taxon>Metazoa</taxon>
        <taxon>Chordata</taxon>
        <taxon>Craniata</taxon>
        <taxon>Vertebrata</taxon>
        <taxon>Euteleostomi</taxon>
        <taxon>Mammalia</taxon>
        <taxon>Eutheria</taxon>
        <taxon>Euarchontoglires</taxon>
        <taxon>Glires</taxon>
        <taxon>Rodentia</taxon>
        <taxon>Myomorpha</taxon>
        <taxon>Muroidea</taxon>
        <taxon>Cricetidae</taxon>
        <taxon>Cricetinae</taxon>
        <taxon>Cricetulus</taxon>
    </lineage>
</organism>
<evidence type="ECO:0000256" key="1">
    <source>
        <dbReference type="SAM" id="MobiDB-lite"/>
    </source>
</evidence>
<gene>
    <name evidence="3" type="ORF">I79_016604</name>
</gene>
<feature type="signal peptide" evidence="2">
    <location>
        <begin position="1"/>
        <end position="25"/>
    </location>
</feature>
<feature type="region of interest" description="Disordered" evidence="1">
    <location>
        <begin position="48"/>
        <end position="69"/>
    </location>
</feature>